<name>A0ABN5JAA5_FUSMR</name>
<dbReference type="Proteomes" id="UP000240258">
    <property type="component" value="Chromosome"/>
</dbReference>
<accession>A0ABN5JAA5</accession>
<dbReference type="RefSeq" id="WP_005885634.1">
    <property type="nucleotide sequence ID" value="NZ_CAXSWX010000004.1"/>
</dbReference>
<reference evidence="2" key="1">
    <citation type="journal article" date="2018" name="MSphere">
        <title>Fusobacterium Genomics Using MinION and Illumina Sequencing Enables Genome Completion and Correction.</title>
        <authorList>
            <person name="Todd S.M."/>
            <person name="Settlage R.E."/>
            <person name="Lahmers K.K."/>
            <person name="Slade D.J."/>
        </authorList>
    </citation>
    <scope>NUCLEOTIDE SEQUENCE [LARGE SCALE GENOMIC DNA]</scope>
    <source>
        <strain evidence="2">ATCC 9817</strain>
    </source>
</reference>
<sequence length="79" mass="8915">MTTAKLEQVIELKSNYVTPARMQVGKVFKITRAVIGERGIFEKVNSNETLSTSKIKSVEIVEELISIATENTIYHFEVI</sequence>
<dbReference type="GeneID" id="62763670"/>
<evidence type="ECO:0000313" key="2">
    <source>
        <dbReference type="Proteomes" id="UP000240258"/>
    </source>
</evidence>
<protein>
    <submittedName>
        <fullName evidence="1">Uncharacterized protein</fullName>
    </submittedName>
</protein>
<proteinExistence type="predicted"/>
<gene>
    <name evidence="1" type="ORF">C4N19_09030</name>
</gene>
<dbReference type="EMBL" id="CP028102">
    <property type="protein sequence ID" value="AVQ19226.1"/>
    <property type="molecule type" value="Genomic_DNA"/>
</dbReference>
<keyword evidence="2" id="KW-1185">Reference proteome</keyword>
<evidence type="ECO:0000313" key="1">
    <source>
        <dbReference type="EMBL" id="AVQ19226.1"/>
    </source>
</evidence>
<organism evidence="1 2">
    <name type="scientific">Fusobacterium mortiferum ATCC 9817</name>
    <dbReference type="NCBI Taxonomy" id="469616"/>
    <lineage>
        <taxon>Bacteria</taxon>
        <taxon>Fusobacteriati</taxon>
        <taxon>Fusobacteriota</taxon>
        <taxon>Fusobacteriia</taxon>
        <taxon>Fusobacteriales</taxon>
        <taxon>Fusobacteriaceae</taxon>
        <taxon>Fusobacterium</taxon>
    </lineage>
</organism>